<feature type="domain" description="SAM-dependent methyltransferase RsmB-F/NOP2-type catalytic core" evidence="2">
    <location>
        <begin position="10"/>
        <end position="100"/>
    </location>
</feature>
<keyword evidence="1" id="KW-1133">Transmembrane helix</keyword>
<dbReference type="PANTHER" id="PTHR22808">
    <property type="entry name" value="NCL1 YEAST -RELATED NOL1/NOP2/FMU SUN DOMAIN-CONTAINING"/>
    <property type="match status" value="1"/>
</dbReference>
<dbReference type="PANTHER" id="PTHR22808:SF1">
    <property type="entry name" value="RNA CYTOSINE-C(5)-METHYLTRANSFERASE NSUN2-RELATED"/>
    <property type="match status" value="1"/>
</dbReference>
<dbReference type="EMBL" id="JANBPK010000777">
    <property type="protein sequence ID" value="KAJ2932226.1"/>
    <property type="molecule type" value="Genomic_DNA"/>
</dbReference>
<accession>A0A9W8MIS6</accession>
<gene>
    <name evidence="3" type="ORF">H1R20_g4867</name>
</gene>
<evidence type="ECO:0000256" key="1">
    <source>
        <dbReference type="SAM" id="Phobius"/>
    </source>
</evidence>
<dbReference type="InterPro" id="IPR023267">
    <property type="entry name" value="RCMT"/>
</dbReference>
<organism evidence="3 4">
    <name type="scientific">Candolleomyces eurysporus</name>
    <dbReference type="NCBI Taxonomy" id="2828524"/>
    <lineage>
        <taxon>Eukaryota</taxon>
        <taxon>Fungi</taxon>
        <taxon>Dikarya</taxon>
        <taxon>Basidiomycota</taxon>
        <taxon>Agaricomycotina</taxon>
        <taxon>Agaricomycetes</taxon>
        <taxon>Agaricomycetidae</taxon>
        <taxon>Agaricales</taxon>
        <taxon>Agaricineae</taxon>
        <taxon>Psathyrellaceae</taxon>
        <taxon>Candolleomyces</taxon>
    </lineage>
</organism>
<comment type="caution">
    <text evidence="3">The sequence shown here is derived from an EMBL/GenBank/DDBJ whole genome shotgun (WGS) entry which is preliminary data.</text>
</comment>
<evidence type="ECO:0000313" key="3">
    <source>
        <dbReference type="EMBL" id="KAJ2932226.1"/>
    </source>
</evidence>
<dbReference type="SUPFAM" id="SSF53335">
    <property type="entry name" value="S-adenosyl-L-methionine-dependent methyltransferases"/>
    <property type="match status" value="1"/>
</dbReference>
<dbReference type="InterPro" id="IPR049560">
    <property type="entry name" value="MeTrfase_RsmB-F_NOP2_cat"/>
</dbReference>
<dbReference type="GO" id="GO:0005737">
    <property type="term" value="C:cytoplasm"/>
    <property type="evidence" value="ECO:0007669"/>
    <property type="project" value="TreeGrafter"/>
</dbReference>
<reference evidence="3" key="1">
    <citation type="submission" date="2022-06" db="EMBL/GenBank/DDBJ databases">
        <title>Genome Sequence of Candolleomyces eurysporus.</title>
        <authorList>
            <person name="Buettner E."/>
        </authorList>
    </citation>
    <scope>NUCLEOTIDE SEQUENCE</scope>
    <source>
        <strain evidence="3">VTCC 930004</strain>
    </source>
</reference>
<dbReference type="AlphaFoldDB" id="A0A9W8MIS6"/>
<dbReference type="InterPro" id="IPR029063">
    <property type="entry name" value="SAM-dependent_MTases_sf"/>
</dbReference>
<dbReference type="Pfam" id="PF01189">
    <property type="entry name" value="Methyltr_RsmB-F"/>
    <property type="match status" value="1"/>
</dbReference>
<evidence type="ECO:0000313" key="4">
    <source>
        <dbReference type="Proteomes" id="UP001140091"/>
    </source>
</evidence>
<dbReference type="GO" id="GO:0000049">
    <property type="term" value="F:tRNA binding"/>
    <property type="evidence" value="ECO:0007669"/>
    <property type="project" value="TreeGrafter"/>
</dbReference>
<keyword evidence="4" id="KW-1185">Reference proteome</keyword>
<evidence type="ECO:0000259" key="2">
    <source>
        <dbReference type="Pfam" id="PF01189"/>
    </source>
</evidence>
<feature type="non-terminal residue" evidence="3">
    <location>
        <position position="221"/>
    </location>
</feature>
<dbReference type="InterPro" id="IPR018314">
    <property type="entry name" value="RsmB/NOL1/NOP2-like_CS"/>
</dbReference>
<sequence length="221" mass="25011">MLTSSSIPSAPLVANDSDNKRTHLLIHQSARLPSLTLMVTNLDASNYPVIRVPAGLNTKDHASVQALPQSDKLEPLMFDRILCDVPCSGDSTMRKNIMIWKLDGNGLHSLQVRIPKTELAGLSSRTVNASLYNMFVQASGIISSNIYRKDDAPMYRRGNRWLIGVCAFNCFILYPGVKAYYIWRNRSRDQIWDAMTSEQKSEYLATTKDRGNRRLDFRFAH</sequence>
<dbReference type="Gene3D" id="3.40.50.150">
    <property type="entry name" value="Vaccinia Virus protein VP39"/>
    <property type="match status" value="1"/>
</dbReference>
<keyword evidence="1" id="KW-0812">Transmembrane</keyword>
<proteinExistence type="predicted"/>
<dbReference type="Proteomes" id="UP001140091">
    <property type="component" value="Unassembled WGS sequence"/>
</dbReference>
<keyword evidence="1" id="KW-0472">Membrane</keyword>
<dbReference type="GO" id="GO:0030488">
    <property type="term" value="P:tRNA methylation"/>
    <property type="evidence" value="ECO:0007669"/>
    <property type="project" value="TreeGrafter"/>
</dbReference>
<protein>
    <recommendedName>
        <fullName evidence="2">SAM-dependent methyltransferase RsmB-F/NOP2-type catalytic core domain-containing protein</fullName>
    </recommendedName>
</protein>
<name>A0A9W8MIS6_9AGAR</name>
<dbReference type="OrthoDB" id="3260124at2759"/>
<feature type="transmembrane region" description="Helical" evidence="1">
    <location>
        <begin position="161"/>
        <end position="183"/>
    </location>
</feature>
<dbReference type="PROSITE" id="PS01153">
    <property type="entry name" value="NOL1_NOP2_SUN"/>
    <property type="match status" value="1"/>
</dbReference>
<dbReference type="GO" id="GO:0005634">
    <property type="term" value="C:nucleus"/>
    <property type="evidence" value="ECO:0007669"/>
    <property type="project" value="TreeGrafter"/>
</dbReference>
<dbReference type="GO" id="GO:0016428">
    <property type="term" value="F:tRNA (cytidine-5-)-methyltransferase activity"/>
    <property type="evidence" value="ECO:0007669"/>
    <property type="project" value="TreeGrafter"/>
</dbReference>